<evidence type="ECO:0000256" key="4">
    <source>
        <dbReference type="SAM" id="Coils"/>
    </source>
</evidence>
<comment type="catalytic activity">
    <reaction evidence="2">
        <text>L-threonyl-[protein] + ATP = O-phospho-L-threonyl-[protein] + ADP + H(+)</text>
        <dbReference type="Rhea" id="RHEA:46608"/>
        <dbReference type="Rhea" id="RHEA-COMP:11060"/>
        <dbReference type="Rhea" id="RHEA-COMP:11605"/>
        <dbReference type="ChEBI" id="CHEBI:15378"/>
        <dbReference type="ChEBI" id="CHEBI:30013"/>
        <dbReference type="ChEBI" id="CHEBI:30616"/>
        <dbReference type="ChEBI" id="CHEBI:61977"/>
        <dbReference type="ChEBI" id="CHEBI:456216"/>
        <dbReference type="EC" id="2.7.11.1"/>
    </reaction>
</comment>
<evidence type="ECO:0000313" key="5">
    <source>
        <dbReference type="EMBL" id="KAL1583622.1"/>
    </source>
</evidence>
<dbReference type="Pfam" id="PF12520">
    <property type="entry name" value="DUF3723"/>
    <property type="match status" value="1"/>
</dbReference>
<evidence type="ECO:0000313" key="6">
    <source>
        <dbReference type="Proteomes" id="UP000803884"/>
    </source>
</evidence>
<dbReference type="AlphaFoldDB" id="A0AB34KHZ4"/>
<feature type="coiled-coil region" evidence="4">
    <location>
        <begin position="939"/>
        <end position="966"/>
    </location>
</feature>
<dbReference type="RefSeq" id="XP_069226729.1">
    <property type="nucleotide sequence ID" value="XM_069376385.1"/>
</dbReference>
<protein>
    <submittedName>
        <fullName evidence="5">Uncharacterized protein</fullName>
    </submittedName>
</protein>
<feature type="coiled-coil region" evidence="4">
    <location>
        <begin position="615"/>
        <end position="752"/>
    </location>
</feature>
<gene>
    <name evidence="5" type="ORF">WHR41_07781</name>
</gene>
<dbReference type="Proteomes" id="UP000803884">
    <property type="component" value="Unassembled WGS sequence"/>
</dbReference>
<dbReference type="GO" id="GO:0031032">
    <property type="term" value="P:actomyosin structure organization"/>
    <property type="evidence" value="ECO:0007669"/>
    <property type="project" value="TreeGrafter"/>
</dbReference>
<reference evidence="5 6" key="1">
    <citation type="journal article" date="2020" name="Microbiol. Resour. Announc.">
        <title>Draft Genome Sequence of a Cladosporium Species Isolated from the Mesophotic Ascidian Didemnum maculosum.</title>
        <authorList>
            <person name="Gioti A."/>
            <person name="Siaperas R."/>
            <person name="Nikolaivits E."/>
            <person name="Le Goff G."/>
            <person name="Ouazzani J."/>
            <person name="Kotoulas G."/>
            <person name="Topakas E."/>
        </authorList>
    </citation>
    <scope>NUCLEOTIDE SEQUENCE [LARGE SCALE GENOMIC DNA]</scope>
    <source>
        <strain evidence="5 6">TM138-S3</strain>
    </source>
</reference>
<evidence type="ECO:0000256" key="2">
    <source>
        <dbReference type="ARBA" id="ARBA00047899"/>
    </source>
</evidence>
<evidence type="ECO:0000256" key="1">
    <source>
        <dbReference type="ARBA" id="ARBA00022553"/>
    </source>
</evidence>
<comment type="caution">
    <text evidence="5">The sequence shown here is derived from an EMBL/GenBank/DDBJ whole genome shotgun (WGS) entry which is preliminary data.</text>
</comment>
<keyword evidence="6" id="KW-1185">Reference proteome</keyword>
<keyword evidence="4" id="KW-0175">Coiled coil</keyword>
<feature type="coiled-coil region" evidence="4">
    <location>
        <begin position="841"/>
        <end position="907"/>
    </location>
</feature>
<keyword evidence="1" id="KW-0597">Phosphoprotein</keyword>
<dbReference type="PANTHER" id="PTHR22988">
    <property type="entry name" value="MYOTONIC DYSTROPHY S/T KINASE-RELATED"/>
    <property type="match status" value="1"/>
</dbReference>
<dbReference type="GO" id="GO:0004674">
    <property type="term" value="F:protein serine/threonine kinase activity"/>
    <property type="evidence" value="ECO:0007669"/>
    <property type="project" value="UniProtKB-EC"/>
</dbReference>
<dbReference type="InterPro" id="IPR050839">
    <property type="entry name" value="Rho-assoc_Ser/Thr_Kinase"/>
</dbReference>
<dbReference type="PANTHER" id="PTHR22988:SF71">
    <property type="entry name" value="CITRON RHO-INTERACTING KINASE"/>
    <property type="match status" value="1"/>
</dbReference>
<proteinExistence type="predicted"/>
<sequence length="1108" mass="126954">MDEVSNFAHAKYGQFLGLARVGLGDLQFDDVRPLSAQNVRRLTKIFHIEGCQRLDERNYIDVLATDSQIDAADPVTFQDAPPSTWETRPILAVGFLRCLTGQHRVRAAQNFLDANDQWWVARVYSEHLSHPPRLRLTEEYSNEEAPSDGEIFYKIRKYHIIGDEANELKWWARLTETKRKDLRQLLKDVRYATAFDSMLPWPGLWAPVKLGSLHRLLCLKCDEELLAYLDHVTVTWRGITANINVRDVADAISVEELQSLAPNHSTVDAQSISDMMSSNKIFASVVDASERATILANLKSVQSMIPSLFTFFEDLKYLEPCAKVLKALLPPRTKQSVTRGLMGSYFRQEKLIVEHANNDMRVHNVSASETASAFGRQQLWLFAFRNFPLMTNFTTRKVLDKDKPAAVEPSPCVWQDFAKLASLTGFKTPLIDELCSQDSTKLIVTQLFERFTDPGSVEDSNATDKISAILRALNRRREPVGQPTFTSSGQLSIPRRCGRPFEDDHRADKSCLYLPQMYRIPSTGENITTLYRKWNMFRVFMGIKSTTREIFDNDAIINKENIEPSPAVEHTGSDGRSEHDHMVEDLNFRPEEQTQGIREAQSEHEHLTDSLRETIRSEAQDKGKLRLELHEMEENLRKALEQKRDLLRQLQETKKDMAQTCRENDGVVMDLKTQLDQSTKEQTALRLELTRLEASSIRVDKNKADGDARIKALENELKKLSERQEEARTTLQDQHSTVVLDLERKIRALEDEQSSKSAAHLFTVNHMEGDMATKDKQIHFLRQELAEKATNLASSNVRQAELQSHDSELARQLSDLQREHRMVIESSDRMVRNEQRLDEAIRQKTAQAQEDEEVISQLKNSLEEASKQITEHSSQASVAHENISRLEKELLQARKCIEEQAQAVEQEQDIRYDAEVVAINQKIENTMANEVTRRILEELNRANDRGKDIEDKMKILEGQMQSQKSEGTGLTLVTWERVGDSSFTKIYFTCRREDALQCVRSLDLCSRENCDKWDYIGFDRRKIPSSMKKDEKYLVDVWIQGGIMGRWLVADRVFFESRAAQPKKANFPTWSDRPKLSLKRKSPAALPEDGESRIAKKAPFALGSIDET</sequence>
<name>A0AB34KHZ4_9PEZI</name>
<comment type="catalytic activity">
    <reaction evidence="3">
        <text>L-seryl-[protein] + ATP = O-phospho-L-seryl-[protein] + ADP + H(+)</text>
        <dbReference type="Rhea" id="RHEA:17989"/>
        <dbReference type="Rhea" id="RHEA-COMP:9863"/>
        <dbReference type="Rhea" id="RHEA-COMP:11604"/>
        <dbReference type="ChEBI" id="CHEBI:15378"/>
        <dbReference type="ChEBI" id="CHEBI:29999"/>
        <dbReference type="ChEBI" id="CHEBI:30616"/>
        <dbReference type="ChEBI" id="CHEBI:83421"/>
        <dbReference type="ChEBI" id="CHEBI:456216"/>
        <dbReference type="EC" id="2.7.11.1"/>
    </reaction>
</comment>
<organism evidence="5 6">
    <name type="scientific">Cladosporium halotolerans</name>
    <dbReference type="NCBI Taxonomy" id="1052096"/>
    <lineage>
        <taxon>Eukaryota</taxon>
        <taxon>Fungi</taxon>
        <taxon>Dikarya</taxon>
        <taxon>Ascomycota</taxon>
        <taxon>Pezizomycotina</taxon>
        <taxon>Dothideomycetes</taxon>
        <taxon>Dothideomycetidae</taxon>
        <taxon>Cladosporiales</taxon>
        <taxon>Cladosporiaceae</taxon>
        <taxon>Cladosporium</taxon>
    </lineage>
</organism>
<dbReference type="GO" id="GO:0005737">
    <property type="term" value="C:cytoplasm"/>
    <property type="evidence" value="ECO:0007669"/>
    <property type="project" value="TreeGrafter"/>
</dbReference>
<dbReference type="GeneID" id="96009223"/>
<dbReference type="InterPro" id="IPR022198">
    <property type="entry name" value="DUF3723"/>
</dbReference>
<evidence type="ECO:0000256" key="3">
    <source>
        <dbReference type="ARBA" id="ARBA00048679"/>
    </source>
</evidence>
<dbReference type="GO" id="GO:0005856">
    <property type="term" value="C:cytoskeleton"/>
    <property type="evidence" value="ECO:0007669"/>
    <property type="project" value="TreeGrafter"/>
</dbReference>
<dbReference type="EMBL" id="JAAQHG020000033">
    <property type="protein sequence ID" value="KAL1583622.1"/>
    <property type="molecule type" value="Genomic_DNA"/>
</dbReference>
<accession>A0AB34KHZ4</accession>